<reference evidence="4 5" key="1">
    <citation type="journal article" date="2022" name="Genome Biol. Evol.">
        <title>Host diet, physiology and behaviors set the stage for Lachnospiraceae cladogenesis.</title>
        <authorList>
            <person name="Vera-Ponce De Leon A."/>
            <person name="Schneider M."/>
            <person name="Jahnes B.C."/>
            <person name="Sadowski V."/>
            <person name="Camuy-Velez L.A."/>
            <person name="Duan J."/>
            <person name="Sabree Z.L."/>
        </authorList>
    </citation>
    <scope>NUCLEOTIDE SEQUENCE [LARGE SCALE GENOMIC DNA]</scope>
    <source>
        <strain evidence="4 5">PAL227</strain>
    </source>
</reference>
<evidence type="ECO:0000313" key="4">
    <source>
        <dbReference type="EMBL" id="MCP1108794.1"/>
    </source>
</evidence>
<dbReference type="Pfam" id="PF00440">
    <property type="entry name" value="TetR_N"/>
    <property type="match status" value="1"/>
</dbReference>
<organism evidence="4 5">
    <name type="scientific">Ohessyouella blattaphilus</name>
    <dbReference type="NCBI Taxonomy" id="2949333"/>
    <lineage>
        <taxon>Bacteria</taxon>
        <taxon>Bacillati</taxon>
        <taxon>Bacillota</taxon>
        <taxon>Clostridia</taxon>
        <taxon>Lachnospirales</taxon>
        <taxon>Lachnospiraceae</taxon>
        <taxon>Ohessyouella</taxon>
    </lineage>
</organism>
<proteinExistence type="predicted"/>
<protein>
    <submittedName>
        <fullName evidence="4">TetR/AcrR family transcriptional regulator</fullName>
    </submittedName>
</protein>
<gene>
    <name evidence="4" type="ORF">NK118_00820</name>
</gene>
<dbReference type="SUPFAM" id="SSF46689">
    <property type="entry name" value="Homeodomain-like"/>
    <property type="match status" value="1"/>
</dbReference>
<accession>A0ABT1EDL6</accession>
<keyword evidence="1 2" id="KW-0238">DNA-binding</keyword>
<dbReference type="EMBL" id="JAMZFV010000001">
    <property type="protein sequence ID" value="MCP1108794.1"/>
    <property type="molecule type" value="Genomic_DNA"/>
</dbReference>
<dbReference type="Gene3D" id="1.10.357.10">
    <property type="entry name" value="Tetracycline Repressor, domain 2"/>
    <property type="match status" value="1"/>
</dbReference>
<evidence type="ECO:0000256" key="2">
    <source>
        <dbReference type="PROSITE-ProRule" id="PRU00335"/>
    </source>
</evidence>
<keyword evidence="5" id="KW-1185">Reference proteome</keyword>
<comment type="caution">
    <text evidence="4">The sequence shown here is derived from an EMBL/GenBank/DDBJ whole genome shotgun (WGS) entry which is preliminary data.</text>
</comment>
<feature type="DNA-binding region" description="H-T-H motif" evidence="2">
    <location>
        <begin position="32"/>
        <end position="51"/>
    </location>
</feature>
<evidence type="ECO:0000259" key="3">
    <source>
        <dbReference type="PROSITE" id="PS50977"/>
    </source>
</evidence>
<dbReference type="Proteomes" id="UP001523565">
    <property type="component" value="Unassembled WGS sequence"/>
</dbReference>
<evidence type="ECO:0000313" key="5">
    <source>
        <dbReference type="Proteomes" id="UP001523565"/>
    </source>
</evidence>
<dbReference type="InterPro" id="IPR001647">
    <property type="entry name" value="HTH_TetR"/>
</dbReference>
<dbReference type="PROSITE" id="PS50977">
    <property type="entry name" value="HTH_TETR_2"/>
    <property type="match status" value="1"/>
</dbReference>
<feature type="domain" description="HTH tetR-type" evidence="3">
    <location>
        <begin position="9"/>
        <end position="69"/>
    </location>
</feature>
<evidence type="ECO:0000256" key="1">
    <source>
        <dbReference type="ARBA" id="ARBA00023125"/>
    </source>
</evidence>
<name>A0ABT1EDL6_9FIRM</name>
<dbReference type="InterPro" id="IPR009057">
    <property type="entry name" value="Homeodomain-like_sf"/>
</dbReference>
<dbReference type="RefSeq" id="WP_262067699.1">
    <property type="nucleotide sequence ID" value="NZ_JAMXOC010000001.1"/>
</dbReference>
<sequence length="231" mass="27114">MRTEKHIKDLCRKEYVEKAHEILEKEGAEAISIRRLAKELGCSSTSLYRHFSNLEELLFFAQLGYLQDYLEDLRGHEGAWNNVWESHIGVWECFSRQAFTTPEAFDCIFFGTQSKHLPEALREYYEMFPEELQILSGYLQYMLQEGDFVKRDFYMSLRCLEAGVITLDNAIRMNHMSVYCFKGIFKGVLEQREKGEKKKIDVEQLVTEVVDCITDIVCMYAKDPLNIKRSK</sequence>